<comment type="caution">
    <text evidence="3">The sequence shown here is derived from an EMBL/GenBank/DDBJ whole genome shotgun (WGS) entry which is preliminary data.</text>
</comment>
<proteinExistence type="predicted"/>
<sequence length="408" mass="46080">MPAHPMNIFIIPSWFPSDDHPVSGVMIKEQTEAFCKYYPEVNIGISNWAQQDERYLLWSKDHFKNLKKVITSSTFSYAYQLLPNLKVYCKPTFTWSKKIKAGNIKNVIKANLNNLTAFEAEYGPVDVIHAHAAFPAGRIAMEISNKRDVPYCITEHMGPFPFPEILAKQGNLNKVYKQVYKYAAANIAVSPYQASLMKRVGINTRVIPNFINESVFKPSDYKVKPNRKFTFFSLSYIAPNKGTEILIQAAKAVIDDGYDIEFRIGGEGPFSAYCKDLTEQLGIENNILWLGDINRDSVLSEFQNCDAFVLPSQYESMGIVYVEAIACGKPIISTKCGGPETTVTKQNGLLSDKNDSRDLARAIKHLVDRYGCYDSAEIRNDFLRRFSTQAVAPKLLSMYEECMQPNSN</sequence>
<dbReference type="PANTHER" id="PTHR12526">
    <property type="entry name" value="GLYCOSYLTRANSFERASE"/>
    <property type="match status" value="1"/>
</dbReference>
<feature type="domain" description="Glycosyltransferase subfamily 4-like N-terminal" evidence="2">
    <location>
        <begin position="122"/>
        <end position="213"/>
    </location>
</feature>
<organism evidence="3 4">
    <name type="scientific">Pontibacter oryzae</name>
    <dbReference type="NCBI Taxonomy" id="2304593"/>
    <lineage>
        <taxon>Bacteria</taxon>
        <taxon>Pseudomonadati</taxon>
        <taxon>Bacteroidota</taxon>
        <taxon>Cytophagia</taxon>
        <taxon>Cytophagales</taxon>
        <taxon>Hymenobacteraceae</taxon>
        <taxon>Pontibacter</taxon>
    </lineage>
</organism>
<dbReference type="AlphaFoldDB" id="A0A399RY46"/>
<dbReference type="SUPFAM" id="SSF53756">
    <property type="entry name" value="UDP-Glycosyltransferase/glycogen phosphorylase"/>
    <property type="match status" value="1"/>
</dbReference>
<gene>
    <name evidence="3" type="ORF">D1627_13770</name>
</gene>
<dbReference type="EMBL" id="QWGE01000004">
    <property type="protein sequence ID" value="RIJ36890.1"/>
    <property type="molecule type" value="Genomic_DNA"/>
</dbReference>
<dbReference type="Pfam" id="PF13439">
    <property type="entry name" value="Glyco_transf_4"/>
    <property type="match status" value="1"/>
</dbReference>
<keyword evidence="3" id="KW-0808">Transferase</keyword>
<dbReference type="Pfam" id="PF00534">
    <property type="entry name" value="Glycos_transf_1"/>
    <property type="match status" value="1"/>
</dbReference>
<keyword evidence="4" id="KW-1185">Reference proteome</keyword>
<reference evidence="4" key="1">
    <citation type="submission" date="2018-08" db="EMBL/GenBank/DDBJ databases">
        <title>Mucilaginibacter sp. MYSH2.</title>
        <authorList>
            <person name="Seo T."/>
        </authorList>
    </citation>
    <scope>NUCLEOTIDE SEQUENCE [LARGE SCALE GENOMIC DNA]</scope>
    <source>
        <strain evidence="4">KIRAN</strain>
    </source>
</reference>
<evidence type="ECO:0000313" key="4">
    <source>
        <dbReference type="Proteomes" id="UP000266005"/>
    </source>
</evidence>
<dbReference type="InterPro" id="IPR028098">
    <property type="entry name" value="Glyco_trans_4-like_N"/>
</dbReference>
<evidence type="ECO:0000259" key="2">
    <source>
        <dbReference type="Pfam" id="PF13439"/>
    </source>
</evidence>
<accession>A0A399RY46</accession>
<protein>
    <submittedName>
        <fullName evidence="3">Glycosyltransferase family 4 protein</fullName>
    </submittedName>
</protein>
<dbReference type="InterPro" id="IPR001296">
    <property type="entry name" value="Glyco_trans_1"/>
</dbReference>
<dbReference type="PANTHER" id="PTHR12526:SF630">
    <property type="entry name" value="GLYCOSYLTRANSFERASE"/>
    <property type="match status" value="1"/>
</dbReference>
<dbReference type="Gene3D" id="3.40.50.2000">
    <property type="entry name" value="Glycogen Phosphorylase B"/>
    <property type="match status" value="2"/>
</dbReference>
<dbReference type="GO" id="GO:0016757">
    <property type="term" value="F:glycosyltransferase activity"/>
    <property type="evidence" value="ECO:0007669"/>
    <property type="project" value="InterPro"/>
</dbReference>
<dbReference type="Proteomes" id="UP000266005">
    <property type="component" value="Unassembled WGS sequence"/>
</dbReference>
<evidence type="ECO:0000313" key="3">
    <source>
        <dbReference type="EMBL" id="RIJ36890.1"/>
    </source>
</evidence>
<evidence type="ECO:0000259" key="1">
    <source>
        <dbReference type="Pfam" id="PF00534"/>
    </source>
</evidence>
<feature type="domain" description="Glycosyl transferase family 1" evidence="1">
    <location>
        <begin position="224"/>
        <end position="368"/>
    </location>
</feature>
<name>A0A399RY46_9BACT</name>